<gene>
    <name evidence="2" type="ORF">ACFFH7_02685</name>
</gene>
<feature type="chain" id="PRO_5045965893" description="Ricin B lectin domain-containing protein" evidence="1">
    <location>
        <begin position="28"/>
        <end position="177"/>
    </location>
</feature>
<accession>A0ABV6MJ99</accession>
<sequence>MGRTTWGLLSAAVVAAGLVATPAVASAAPAGGGVMIQNGAFNDQVLCASPTNQSTWLQSKGAAAGNSYCQWMQIGGDDRFGLINLGKLQVMACSGGDVQPIVMEPSNSSPLGGNAELFSWGGWEDWGYRALQCFYDSGQNVDAKSPNGDTPRTDPVRARGWRHGYQRELTWNEVPAN</sequence>
<evidence type="ECO:0000313" key="2">
    <source>
        <dbReference type="EMBL" id="MFC0540366.1"/>
    </source>
</evidence>
<organism evidence="2 3">
    <name type="scientific">Kutzneria chonburiensis</name>
    <dbReference type="NCBI Taxonomy" id="1483604"/>
    <lineage>
        <taxon>Bacteria</taxon>
        <taxon>Bacillati</taxon>
        <taxon>Actinomycetota</taxon>
        <taxon>Actinomycetes</taxon>
        <taxon>Pseudonocardiales</taxon>
        <taxon>Pseudonocardiaceae</taxon>
        <taxon>Kutzneria</taxon>
    </lineage>
</organism>
<dbReference type="EMBL" id="JBHLUD010000001">
    <property type="protein sequence ID" value="MFC0540366.1"/>
    <property type="molecule type" value="Genomic_DNA"/>
</dbReference>
<protein>
    <recommendedName>
        <fullName evidence="4">Ricin B lectin domain-containing protein</fullName>
    </recommendedName>
</protein>
<keyword evidence="1" id="KW-0732">Signal</keyword>
<name>A0ABV6MJ99_9PSEU</name>
<evidence type="ECO:0000313" key="3">
    <source>
        <dbReference type="Proteomes" id="UP001589810"/>
    </source>
</evidence>
<proteinExistence type="predicted"/>
<reference evidence="2 3" key="1">
    <citation type="submission" date="2024-09" db="EMBL/GenBank/DDBJ databases">
        <authorList>
            <person name="Sun Q."/>
            <person name="Mori K."/>
        </authorList>
    </citation>
    <scope>NUCLEOTIDE SEQUENCE [LARGE SCALE GENOMIC DNA]</scope>
    <source>
        <strain evidence="2 3">TBRC 1432</strain>
    </source>
</reference>
<dbReference type="Proteomes" id="UP001589810">
    <property type="component" value="Unassembled WGS sequence"/>
</dbReference>
<feature type="signal peptide" evidence="1">
    <location>
        <begin position="1"/>
        <end position="27"/>
    </location>
</feature>
<evidence type="ECO:0000256" key="1">
    <source>
        <dbReference type="SAM" id="SignalP"/>
    </source>
</evidence>
<evidence type="ECO:0008006" key="4">
    <source>
        <dbReference type="Google" id="ProtNLM"/>
    </source>
</evidence>
<dbReference type="RefSeq" id="WP_273939140.1">
    <property type="nucleotide sequence ID" value="NZ_CP097263.1"/>
</dbReference>
<keyword evidence="3" id="KW-1185">Reference proteome</keyword>
<comment type="caution">
    <text evidence="2">The sequence shown here is derived from an EMBL/GenBank/DDBJ whole genome shotgun (WGS) entry which is preliminary data.</text>
</comment>